<sequence>MKTQKKSAPRILLTIVLSLVGLCMVLTASIVVMNALQPELSVDRDHLTEMEKVRLAEGFHLRHSLGDQALPGFAQAEIPVVIYNGSYAFLIGLKDPADGWTVVPSGKHMGSAWEVTPGEDFDGQPYYRQKLPASGETPEGFTVRVGDAWAASLGTMDYLWAWGENDFKEQLPAWLQPIAPVKLFMRNLLLSGSDVYATLLLHESVHAYQGMQAEQKLEDAETVYASYRSTYPYDDQGFQAGWQTELETLNAALETGEDAEAMKLTREFLQQRADRREAAGLSSVLIRIEQLKEWEEGIAKYSELTAYRLAGMQSNYQPLAGTAQDSEFNAYRSGQKKWDGEIQQILREANADEDGRFYYTGFAQAALLDRFAPGWQSRLFDEGVTLEGLLAEAVQE</sequence>
<organism evidence="1">
    <name type="scientific">Longilinea arvoryzae</name>
    <dbReference type="NCBI Taxonomy" id="360412"/>
    <lineage>
        <taxon>Bacteria</taxon>
        <taxon>Bacillati</taxon>
        <taxon>Chloroflexota</taxon>
        <taxon>Anaerolineae</taxon>
        <taxon>Anaerolineales</taxon>
        <taxon>Anaerolineaceae</taxon>
        <taxon>Longilinea</taxon>
    </lineage>
</organism>
<dbReference type="STRING" id="360412.LARV_00152"/>
<accession>A0A0S7BF77</accession>
<dbReference type="EMBL" id="DF967972">
    <property type="protein sequence ID" value="GAP12417.1"/>
    <property type="molecule type" value="Genomic_DNA"/>
</dbReference>
<keyword evidence="2" id="KW-1185">Reference proteome</keyword>
<dbReference type="RefSeq" id="WP_075071848.1">
    <property type="nucleotide sequence ID" value="NZ_DF967972.1"/>
</dbReference>
<evidence type="ECO:0000313" key="1">
    <source>
        <dbReference type="EMBL" id="GAP12417.1"/>
    </source>
</evidence>
<gene>
    <name evidence="1" type="ORF">LARV_00152</name>
</gene>
<name>A0A0S7BF77_9CHLR</name>
<reference evidence="1" key="1">
    <citation type="submission" date="2015-07" db="EMBL/GenBank/DDBJ databases">
        <title>Draft Genome Sequences of Anaerolinea thermolimosa IMO-1, Bellilinea caldifistulae GOMI-1, Leptolinea tardivitalis YMTK-2, Levilinea saccharolytica KIBI-1,Longilinea arvoryzae KOME-1, Previously Described as Members of the Anaerolineaceae (Chloroflexi).</title>
        <authorList>
            <person name="Sekiguchi Y."/>
            <person name="Ohashi A."/>
            <person name="Matsuura N."/>
            <person name="Tourlousse M.D."/>
        </authorList>
    </citation>
    <scope>NUCLEOTIDE SEQUENCE [LARGE SCALE GENOMIC DNA]</scope>
    <source>
        <strain evidence="1">KOME-1</strain>
    </source>
</reference>
<dbReference type="OrthoDB" id="161597at2"/>
<dbReference type="Proteomes" id="UP000055060">
    <property type="component" value="Unassembled WGS sequence"/>
</dbReference>
<dbReference type="AlphaFoldDB" id="A0A0S7BF77"/>
<proteinExistence type="predicted"/>
<protein>
    <submittedName>
        <fullName evidence="1">Uncharacterized protein</fullName>
    </submittedName>
</protein>
<evidence type="ECO:0000313" key="2">
    <source>
        <dbReference type="Proteomes" id="UP000055060"/>
    </source>
</evidence>